<proteinExistence type="predicted"/>
<dbReference type="Proteomes" id="UP000321769">
    <property type="component" value="Unassembled WGS sequence"/>
</dbReference>
<comment type="caution">
    <text evidence="2">The sequence shown here is derived from an EMBL/GenBank/DDBJ whole genome shotgun (WGS) entry which is preliminary data.</text>
</comment>
<name>A0A512HVY0_9ACTN</name>
<evidence type="ECO:0000313" key="3">
    <source>
        <dbReference type="Proteomes" id="UP000321769"/>
    </source>
</evidence>
<organism evidence="2 3">
    <name type="scientific">Aeromicrobium flavum</name>
    <dbReference type="NCBI Taxonomy" id="416568"/>
    <lineage>
        <taxon>Bacteria</taxon>
        <taxon>Bacillati</taxon>
        <taxon>Actinomycetota</taxon>
        <taxon>Actinomycetes</taxon>
        <taxon>Propionibacteriales</taxon>
        <taxon>Nocardioidaceae</taxon>
        <taxon>Aeromicrobium</taxon>
    </lineage>
</organism>
<evidence type="ECO:0000256" key="1">
    <source>
        <dbReference type="SAM" id="Phobius"/>
    </source>
</evidence>
<evidence type="ECO:0008006" key="4">
    <source>
        <dbReference type="Google" id="ProtNLM"/>
    </source>
</evidence>
<sequence>MTEELLARVVLSAVMLGTGSLLWWMARAAASGRLKRNAYAGIRTGSTMASDEAWLAAHQRAEHPTIRAAVCAFLAGLAPVLPIGENVLLAVVLVGAALILGFVIHGAIVGGRAARAASGH</sequence>
<gene>
    <name evidence="2" type="ORF">AFL01nite_19300</name>
</gene>
<dbReference type="InterPro" id="IPR025962">
    <property type="entry name" value="SdpI/YhfL"/>
</dbReference>
<reference evidence="2 3" key="1">
    <citation type="submission" date="2019-07" db="EMBL/GenBank/DDBJ databases">
        <title>Whole genome shotgun sequence of Aeromicrobium flavum NBRC 107625.</title>
        <authorList>
            <person name="Hosoyama A."/>
            <person name="Uohara A."/>
            <person name="Ohji S."/>
            <person name="Ichikawa N."/>
        </authorList>
    </citation>
    <scope>NUCLEOTIDE SEQUENCE [LARGE SCALE GENOMIC DNA]</scope>
    <source>
        <strain evidence="2 3">NBRC 107625</strain>
    </source>
</reference>
<dbReference type="EMBL" id="BJZQ01000008">
    <property type="protein sequence ID" value="GEO89603.1"/>
    <property type="molecule type" value="Genomic_DNA"/>
</dbReference>
<dbReference type="RefSeq" id="WP_222593480.1">
    <property type="nucleotide sequence ID" value="NZ_BAAAYQ010000001.1"/>
</dbReference>
<accession>A0A512HVY0</accession>
<keyword evidence="1" id="KW-0812">Transmembrane</keyword>
<protein>
    <recommendedName>
        <fullName evidence="4">SdpI family protein</fullName>
    </recommendedName>
</protein>
<feature type="transmembrane region" description="Helical" evidence="1">
    <location>
        <begin position="6"/>
        <end position="26"/>
    </location>
</feature>
<evidence type="ECO:0000313" key="2">
    <source>
        <dbReference type="EMBL" id="GEO89603.1"/>
    </source>
</evidence>
<dbReference type="AlphaFoldDB" id="A0A512HVY0"/>
<keyword evidence="1" id="KW-1133">Transmembrane helix</keyword>
<feature type="transmembrane region" description="Helical" evidence="1">
    <location>
        <begin position="87"/>
        <end position="110"/>
    </location>
</feature>
<keyword evidence="3" id="KW-1185">Reference proteome</keyword>
<keyword evidence="1" id="KW-0472">Membrane</keyword>
<dbReference type="Pfam" id="PF13630">
    <property type="entry name" value="SdpI"/>
    <property type="match status" value="1"/>
</dbReference>